<evidence type="ECO:0000259" key="1">
    <source>
        <dbReference type="Pfam" id="PF18598"/>
    </source>
</evidence>
<evidence type="ECO:0000313" key="2">
    <source>
        <dbReference type="EMBL" id="MFD1235008.1"/>
    </source>
</evidence>
<dbReference type="InterPro" id="IPR041485">
    <property type="entry name" value="TetR_C_36"/>
</dbReference>
<gene>
    <name evidence="2" type="ORF">ACFQ34_17090</name>
</gene>
<dbReference type="Gene3D" id="1.10.357.10">
    <property type="entry name" value="Tetracycline Repressor, domain 2"/>
    <property type="match status" value="1"/>
</dbReference>
<accession>A0ABW3VJC8</accession>
<comment type="caution">
    <text evidence="2">The sequence shown here is derived from an EMBL/GenBank/DDBJ whole genome shotgun (WGS) entry which is preliminary data.</text>
</comment>
<evidence type="ECO:0000313" key="3">
    <source>
        <dbReference type="Proteomes" id="UP001597182"/>
    </source>
</evidence>
<keyword evidence="3" id="KW-1185">Reference proteome</keyword>
<protein>
    <submittedName>
        <fullName evidence="2">QsdR family transcriptional regulator</fullName>
    </submittedName>
</protein>
<dbReference type="Pfam" id="PF18598">
    <property type="entry name" value="TetR_C_36"/>
    <property type="match status" value="1"/>
</dbReference>
<organism evidence="2 3">
    <name type="scientific">Pseudonocardia benzenivorans</name>
    <dbReference type="NCBI Taxonomy" id="228005"/>
    <lineage>
        <taxon>Bacteria</taxon>
        <taxon>Bacillati</taxon>
        <taxon>Actinomycetota</taxon>
        <taxon>Actinomycetes</taxon>
        <taxon>Pseudonocardiales</taxon>
        <taxon>Pseudonocardiaceae</taxon>
        <taxon>Pseudonocardia</taxon>
    </lineage>
</organism>
<proteinExistence type="predicted"/>
<name>A0ABW3VJC8_9PSEU</name>
<feature type="domain" description="QsdR TetR regulatory C-terminal" evidence="1">
    <location>
        <begin position="75"/>
        <end position="184"/>
    </location>
</feature>
<dbReference type="Proteomes" id="UP001597182">
    <property type="component" value="Unassembled WGS sequence"/>
</dbReference>
<sequence>MTGTAEGVTAAVRLARRAFVAGERIDLNRLSAELGVDRTTLFRWVGNRDQLIGTVLISLADPTLRGVAERTGGCGPERVGRIMGEFSRAVIEAPCYRAFLRRETERALRLITTRAGPVQRHVVEAVRELVRAELARSDRVPTMPLPDLAYLVTRIAESFIYTDLISGEDPDADKAEAAVTALLRGASRPR</sequence>
<dbReference type="RefSeq" id="WP_346091560.1">
    <property type="nucleotide sequence ID" value="NZ_BAABKS010000029.1"/>
</dbReference>
<dbReference type="EMBL" id="JBHTMB010000141">
    <property type="protein sequence ID" value="MFD1235008.1"/>
    <property type="molecule type" value="Genomic_DNA"/>
</dbReference>
<reference evidence="3" key="1">
    <citation type="journal article" date="2019" name="Int. J. Syst. Evol. Microbiol.">
        <title>The Global Catalogue of Microorganisms (GCM) 10K type strain sequencing project: providing services to taxonomists for standard genome sequencing and annotation.</title>
        <authorList>
            <consortium name="The Broad Institute Genomics Platform"/>
            <consortium name="The Broad Institute Genome Sequencing Center for Infectious Disease"/>
            <person name="Wu L."/>
            <person name="Ma J."/>
        </authorList>
    </citation>
    <scope>NUCLEOTIDE SEQUENCE [LARGE SCALE GENOMIC DNA]</scope>
    <source>
        <strain evidence="3">CCUG 49018</strain>
    </source>
</reference>